<reference evidence="1 2" key="1">
    <citation type="submission" date="2020-04" db="EMBL/GenBank/DDBJ databases">
        <authorList>
            <person name="De Canck E."/>
        </authorList>
    </citation>
    <scope>NUCLEOTIDE SEQUENCE [LARGE SCALE GENOMIC DNA]</scope>
    <source>
        <strain evidence="1 2">LMG 29542</strain>
    </source>
</reference>
<gene>
    <name evidence="1" type="ORF">LMG29542_07220</name>
</gene>
<dbReference type="AlphaFoldDB" id="A0A6J5F809"/>
<evidence type="ECO:0000313" key="1">
    <source>
        <dbReference type="EMBL" id="CAB3773385.1"/>
    </source>
</evidence>
<accession>A0A6J5F809</accession>
<keyword evidence="2" id="KW-1185">Reference proteome</keyword>
<evidence type="ECO:0000313" key="2">
    <source>
        <dbReference type="Proteomes" id="UP000494363"/>
    </source>
</evidence>
<dbReference type="RefSeq" id="WP_175232541.1">
    <property type="nucleotide sequence ID" value="NZ_CADIKH010000074.1"/>
</dbReference>
<proteinExistence type="predicted"/>
<sequence>MALRTFTHVTCPRGHQGSIVESTYHDSRSHWYLATLRGLLHNGRYDGLDVLFSETTPSCPACGRSLGPEHMTGHEHRTLNAVAVV</sequence>
<dbReference type="EMBL" id="CADIKH010000074">
    <property type="protein sequence ID" value="CAB3773385.1"/>
    <property type="molecule type" value="Genomic_DNA"/>
</dbReference>
<name>A0A6J5F809_9BURK</name>
<organism evidence="1 2">
    <name type="scientific">Paraburkholderia humisilvae</name>
    <dbReference type="NCBI Taxonomy" id="627669"/>
    <lineage>
        <taxon>Bacteria</taxon>
        <taxon>Pseudomonadati</taxon>
        <taxon>Pseudomonadota</taxon>
        <taxon>Betaproteobacteria</taxon>
        <taxon>Burkholderiales</taxon>
        <taxon>Burkholderiaceae</taxon>
        <taxon>Paraburkholderia</taxon>
    </lineage>
</organism>
<dbReference type="Proteomes" id="UP000494363">
    <property type="component" value="Unassembled WGS sequence"/>
</dbReference>
<protein>
    <submittedName>
        <fullName evidence="1">Uncharacterized protein</fullName>
    </submittedName>
</protein>